<evidence type="ECO:0000256" key="1">
    <source>
        <dbReference type="ARBA" id="ARBA00006853"/>
    </source>
</evidence>
<dbReference type="GO" id="GO:0034333">
    <property type="term" value="P:adherens junction assembly"/>
    <property type="evidence" value="ECO:0007669"/>
    <property type="project" value="TreeGrafter"/>
</dbReference>
<name>A0A1D2MAK2_ORCCI</name>
<feature type="domain" description="Tubulin-folding cofactor D C-terminal" evidence="5">
    <location>
        <begin position="900"/>
        <end position="1086"/>
    </location>
</feature>
<dbReference type="OrthoDB" id="10253476at2759"/>
<dbReference type="PROSITE" id="PS50077">
    <property type="entry name" value="HEAT_REPEAT"/>
    <property type="match status" value="1"/>
</dbReference>
<reference evidence="7 8" key="1">
    <citation type="journal article" date="2016" name="Genome Biol. Evol.">
        <title>Gene Family Evolution Reflects Adaptation to Soil Environmental Stressors in the Genome of the Collembolan Orchesella cincta.</title>
        <authorList>
            <person name="Faddeeva-Vakhrusheva A."/>
            <person name="Derks M.F."/>
            <person name="Anvar S.Y."/>
            <person name="Agamennone V."/>
            <person name="Suring W."/>
            <person name="Smit S."/>
            <person name="van Straalen N.M."/>
            <person name="Roelofs D."/>
        </authorList>
    </citation>
    <scope>NUCLEOTIDE SEQUENCE [LARGE SCALE GENOMIC DNA]</scope>
    <source>
        <tissue evidence="7">Mixed pool</tissue>
    </source>
</reference>
<organism evidence="7 8">
    <name type="scientific">Orchesella cincta</name>
    <name type="common">Springtail</name>
    <name type="synonym">Podura cincta</name>
    <dbReference type="NCBI Taxonomy" id="48709"/>
    <lineage>
        <taxon>Eukaryota</taxon>
        <taxon>Metazoa</taxon>
        <taxon>Ecdysozoa</taxon>
        <taxon>Arthropoda</taxon>
        <taxon>Hexapoda</taxon>
        <taxon>Collembola</taxon>
        <taxon>Entomobryomorpha</taxon>
        <taxon>Entomobryoidea</taxon>
        <taxon>Orchesellidae</taxon>
        <taxon>Orchesellinae</taxon>
        <taxon>Orchesella</taxon>
    </lineage>
</organism>
<dbReference type="InterPro" id="IPR021133">
    <property type="entry name" value="HEAT_type_2"/>
</dbReference>
<dbReference type="GO" id="GO:0070830">
    <property type="term" value="P:bicellular tight junction assembly"/>
    <property type="evidence" value="ECO:0007669"/>
    <property type="project" value="TreeGrafter"/>
</dbReference>
<dbReference type="EMBL" id="LJIJ01002302">
    <property type="protein sequence ID" value="ODM89904.1"/>
    <property type="molecule type" value="Genomic_DNA"/>
</dbReference>
<evidence type="ECO:0000259" key="5">
    <source>
        <dbReference type="Pfam" id="PF12612"/>
    </source>
</evidence>
<dbReference type="GO" id="GO:0048487">
    <property type="term" value="F:beta-tubulin binding"/>
    <property type="evidence" value="ECO:0007669"/>
    <property type="project" value="InterPro"/>
</dbReference>
<dbReference type="Pfam" id="PF25767">
    <property type="entry name" value="ARM_TBCD_2nd"/>
    <property type="match status" value="1"/>
</dbReference>
<dbReference type="GO" id="GO:0007023">
    <property type="term" value="P:post-chaperonin tubulin folding pathway"/>
    <property type="evidence" value="ECO:0007669"/>
    <property type="project" value="InterPro"/>
</dbReference>
<dbReference type="AlphaFoldDB" id="A0A1D2MAK2"/>
<evidence type="ECO:0000313" key="7">
    <source>
        <dbReference type="EMBL" id="ODM89904.1"/>
    </source>
</evidence>
<feature type="repeat" description="HEAT" evidence="4">
    <location>
        <begin position="365"/>
        <end position="402"/>
    </location>
</feature>
<sequence>MSKGSRQSLVELEEGEGTVGDEEFPLGLGCALDLFREKDEVVGILKSLPDIYVDKSAAETLYEKYQRILDRYQEQPHLLDKHIEEMIEILISQVRIGSSLKYLSLKFLRQIFKVRGPKEVVKRMPHEIADLVPVLIYLESENLDDPNTWESGYVLVMWLSILVINPFNLKLLDGQQEEDNQNRDSSIAARLMNVCKKCLVLNNNIGSAAPFLVAKFLTRPDMQQIYMSDFIDWTCKNIQEKTAFGIRVGSFASLSAIFKHAKRQEILHYSEKVLKAVISSEYEKCDTVLRKAGTKLVQRIGMVFLRTKIAPWRYQRGSRSLLMNLQGNKALSQKDVEKCDTQVNGDDESVNYQEVSQYSDSIEAILDKLLESLKDKDTIVRWSAAKGIGRVTNRLPKDYADEVVENLLQSFSPRESNGAWHGGCLALAELSRRGLLLPERLESVIPVINKAMVYDEIRGNFSVGSHVRDAACYVLWAFARAFEPKVVEPYVHDIATSLIVVMLFDREINCRRAASAAFQENVGRQGNFPHGIDIVTVADYFSIGNRQNAFTTISLDIGKFKVYTIPMIDHLIALKFNHFDGSVRELAAEALGKLGQFEPDYMLTEILPKLIPLCYDLDTFTSNGALYSVGQIILKLFKINKLELTEKTLDEIRGIAHKVIERKFRGSTKGNELIRQGLCFLIMCMARAKLPLHKDDEFLTITYKFLLENIPNVDRKTKTLATDCLRHYFLEFYFKNPSRQSSISGILEQFASQLKTASMPTRQGFAFALGNFPLEILRENFQLVMEALVSCASVQTQPNTLVWAESRREAVLAINNILSDGPFTLEDDWDKGIPVQLISHKLLYECLLVGMDDYTTDKRGDIGSWVREASMLCIETLTTKLTECSPANPDQFLDSTVVTKFMGLIAKQAVEKIDNLRVRAGKIFSNLLHHQNPIIEQVPQRSQIVQIFPAEFVASANWRSTSQTFPRFVELLKFEEYTYPILSGFVVSGGSLSDRVMKDANGAVKNYIHASGAMGDAEIIRISEILLQIFRDNLKVERVTLPLMKFVTQLLQSNVLSPLLTSHVPFGVKLIDLVKSEVVNTTRIEKIIAAIDLLCELIQGPPDVVKNSLRRLMVYLCHGYPRIRSITAQKLYESIITYADDTLDVLPENLEEVMSLLSETRWDQEISTLKPHRNRICDLLDVPKPNLLKPSSS</sequence>
<dbReference type="PANTHER" id="PTHR12658">
    <property type="entry name" value="BETA-TUBULIN COFACTOR D"/>
    <property type="match status" value="1"/>
</dbReference>
<dbReference type="Proteomes" id="UP000094527">
    <property type="component" value="Unassembled WGS sequence"/>
</dbReference>
<feature type="domain" description="Tubulin-folding cofactor D ARM repeats" evidence="6">
    <location>
        <begin position="289"/>
        <end position="532"/>
    </location>
</feature>
<dbReference type="InterPro" id="IPR022577">
    <property type="entry name" value="TBCD_C"/>
</dbReference>
<keyword evidence="3" id="KW-0143">Chaperone</keyword>
<gene>
    <name evidence="7" type="ORF">Ocin01_16778</name>
</gene>
<dbReference type="InterPro" id="IPR058033">
    <property type="entry name" value="ARM_TBCD_2nd"/>
</dbReference>
<dbReference type="SUPFAM" id="SSF48371">
    <property type="entry name" value="ARM repeat"/>
    <property type="match status" value="1"/>
</dbReference>
<dbReference type="GO" id="GO:0016328">
    <property type="term" value="C:lateral plasma membrane"/>
    <property type="evidence" value="ECO:0007669"/>
    <property type="project" value="TreeGrafter"/>
</dbReference>
<dbReference type="InterPro" id="IPR011989">
    <property type="entry name" value="ARM-like"/>
</dbReference>
<protein>
    <recommendedName>
        <fullName evidence="2">Tubulin-specific chaperone D</fullName>
    </recommendedName>
</protein>
<dbReference type="InterPro" id="IPR033162">
    <property type="entry name" value="TBCD"/>
</dbReference>
<proteinExistence type="inferred from homology"/>
<evidence type="ECO:0000256" key="2">
    <source>
        <dbReference type="ARBA" id="ARBA00015003"/>
    </source>
</evidence>
<evidence type="ECO:0000256" key="4">
    <source>
        <dbReference type="PROSITE-ProRule" id="PRU00103"/>
    </source>
</evidence>
<dbReference type="STRING" id="48709.A0A1D2MAK2"/>
<dbReference type="GO" id="GO:0000226">
    <property type="term" value="P:microtubule cytoskeleton organization"/>
    <property type="evidence" value="ECO:0007669"/>
    <property type="project" value="TreeGrafter"/>
</dbReference>
<keyword evidence="8" id="KW-1185">Reference proteome</keyword>
<comment type="caution">
    <text evidence="7">The sequence shown here is derived from an EMBL/GenBank/DDBJ whole genome shotgun (WGS) entry which is preliminary data.</text>
</comment>
<evidence type="ECO:0000313" key="8">
    <source>
        <dbReference type="Proteomes" id="UP000094527"/>
    </source>
</evidence>
<evidence type="ECO:0000259" key="6">
    <source>
        <dbReference type="Pfam" id="PF25767"/>
    </source>
</evidence>
<comment type="similarity">
    <text evidence="1">Belongs to the TBCD family.</text>
</comment>
<dbReference type="Pfam" id="PF23579">
    <property type="entry name" value="ARM_TBCD"/>
    <property type="match status" value="1"/>
</dbReference>
<dbReference type="InterPro" id="IPR016024">
    <property type="entry name" value="ARM-type_fold"/>
</dbReference>
<dbReference type="GO" id="GO:0007021">
    <property type="term" value="P:tubulin complex assembly"/>
    <property type="evidence" value="ECO:0007669"/>
    <property type="project" value="InterPro"/>
</dbReference>
<accession>A0A1D2MAK2</accession>
<dbReference type="Gene3D" id="1.25.10.10">
    <property type="entry name" value="Leucine-rich Repeat Variant"/>
    <property type="match status" value="2"/>
</dbReference>
<dbReference type="GO" id="GO:0005096">
    <property type="term" value="F:GTPase activator activity"/>
    <property type="evidence" value="ECO:0007669"/>
    <property type="project" value="InterPro"/>
</dbReference>
<dbReference type="Pfam" id="PF12612">
    <property type="entry name" value="TFCD_C"/>
    <property type="match status" value="1"/>
</dbReference>
<evidence type="ECO:0000256" key="3">
    <source>
        <dbReference type="ARBA" id="ARBA00023186"/>
    </source>
</evidence>
<dbReference type="PANTHER" id="PTHR12658:SF0">
    <property type="entry name" value="TUBULIN-SPECIFIC CHAPERONE D"/>
    <property type="match status" value="1"/>
</dbReference>
<dbReference type="OMA" id="EPHEAWH"/>